<reference evidence="2" key="1">
    <citation type="submission" date="2015-08" db="EMBL/GenBank/DDBJ databases">
        <title>Fjat-14210 dsm16467.</title>
        <authorList>
            <person name="Liu B."/>
            <person name="Wang J."/>
            <person name="Zhu Y."/>
            <person name="Liu G."/>
            <person name="Chen Q."/>
            <person name="Chen Z."/>
            <person name="Lan J."/>
            <person name="Che J."/>
            <person name="Ge C."/>
            <person name="Shi H."/>
            <person name="Pan Z."/>
            <person name="Liu X."/>
        </authorList>
    </citation>
    <scope>NUCLEOTIDE SEQUENCE [LARGE SCALE GENOMIC DNA]</scope>
    <source>
        <strain evidence="2">DSM 16467</strain>
    </source>
</reference>
<dbReference type="Gene3D" id="1.10.1660.10">
    <property type="match status" value="1"/>
</dbReference>
<dbReference type="SUPFAM" id="SSF46955">
    <property type="entry name" value="Putative DNA-binding domain"/>
    <property type="match status" value="1"/>
</dbReference>
<evidence type="ECO:0000313" key="2">
    <source>
        <dbReference type="Proteomes" id="UP000037558"/>
    </source>
</evidence>
<organism evidence="1 2">
    <name type="scientific">Priestia koreensis</name>
    <dbReference type="NCBI Taxonomy" id="284581"/>
    <lineage>
        <taxon>Bacteria</taxon>
        <taxon>Bacillati</taxon>
        <taxon>Bacillota</taxon>
        <taxon>Bacilli</taxon>
        <taxon>Bacillales</taxon>
        <taxon>Bacillaceae</taxon>
        <taxon>Priestia</taxon>
    </lineage>
</organism>
<dbReference type="Proteomes" id="UP000037558">
    <property type="component" value="Unassembled WGS sequence"/>
</dbReference>
<evidence type="ECO:0008006" key="3">
    <source>
        <dbReference type="Google" id="ProtNLM"/>
    </source>
</evidence>
<dbReference type="RefSeq" id="WP_053400300.1">
    <property type="nucleotide sequence ID" value="NZ_LILC01000006.1"/>
</dbReference>
<evidence type="ECO:0000313" key="1">
    <source>
        <dbReference type="EMBL" id="KOO48153.1"/>
    </source>
</evidence>
<keyword evidence="2" id="KW-1185">Reference proteome</keyword>
<dbReference type="InterPro" id="IPR009061">
    <property type="entry name" value="DNA-bd_dom_put_sf"/>
</dbReference>
<dbReference type="AlphaFoldDB" id="A0A0M0LBS5"/>
<accession>A0A0M0LBS5</accession>
<sequence length="248" mass="29473">MEGNNFWKISEFSKQLGKHFTTTDNWFKQLEAKKIHYIMRDATGEKVYDDLDLQIGNFIRRGREEGLPMRVIQDQLAERFDLRPFPIEELENMASNEIVDIDAVKMLFTEMAKEIVQEESLLLKEEIPQIIKSAMEPHQEQLTSMIQQLKTIEVANQNLLTGIEEVAPTKEQEIIAREKRINDRAVARRVESKLRQKALRLWLEKPQNERYVKVGIFRKEEDITKRDLFVEEYVEEHYEDELKKYSNK</sequence>
<dbReference type="OrthoDB" id="2454204at2"/>
<dbReference type="PATRIC" id="fig|284581.3.peg.1368"/>
<name>A0A0M0LBS5_9BACI</name>
<proteinExistence type="predicted"/>
<gene>
    <name evidence="1" type="ORF">AMD01_04930</name>
</gene>
<protein>
    <recommendedName>
        <fullName evidence="3">HTH merR-type domain-containing protein</fullName>
    </recommendedName>
</protein>
<dbReference type="EMBL" id="LILC01000006">
    <property type="protein sequence ID" value="KOO48153.1"/>
    <property type="molecule type" value="Genomic_DNA"/>
</dbReference>
<comment type="caution">
    <text evidence="1">The sequence shown here is derived from an EMBL/GenBank/DDBJ whole genome shotgun (WGS) entry which is preliminary data.</text>
</comment>
<dbReference type="STRING" id="284581.AMD01_04930"/>